<dbReference type="InterPro" id="IPR012340">
    <property type="entry name" value="NA-bd_OB-fold"/>
</dbReference>
<dbReference type="EMBL" id="NBCO01000034">
    <property type="protein sequence ID" value="ORC85503.1"/>
    <property type="molecule type" value="Genomic_DNA"/>
</dbReference>
<feature type="region of interest" description="Disordered" evidence="2">
    <location>
        <begin position="275"/>
        <end position="303"/>
    </location>
</feature>
<protein>
    <submittedName>
        <fullName evidence="4">Putative RNA editing complex protein MP63</fullName>
    </submittedName>
</protein>
<dbReference type="Gene3D" id="2.40.50.140">
    <property type="entry name" value="Nucleic acid-binding proteins"/>
    <property type="match status" value="1"/>
</dbReference>
<dbReference type="PROSITE" id="PS00028">
    <property type="entry name" value="ZINC_FINGER_C2H2_1"/>
    <property type="match status" value="2"/>
</dbReference>
<dbReference type="Proteomes" id="UP000192257">
    <property type="component" value="Unassembled WGS sequence"/>
</dbReference>
<feature type="compositionally biased region" description="Low complexity" evidence="2">
    <location>
        <begin position="275"/>
        <end position="286"/>
    </location>
</feature>
<feature type="region of interest" description="Disordered" evidence="2">
    <location>
        <begin position="81"/>
        <end position="153"/>
    </location>
</feature>
<dbReference type="SMART" id="SM00355">
    <property type="entry name" value="ZnF_C2H2"/>
    <property type="match status" value="2"/>
</dbReference>
<name>A0A1X0NLZ8_9TRYP</name>
<dbReference type="AlphaFoldDB" id="A0A1X0NLZ8"/>
<organism evidence="4 5">
    <name type="scientific">Trypanosoma theileri</name>
    <dbReference type="NCBI Taxonomy" id="67003"/>
    <lineage>
        <taxon>Eukaryota</taxon>
        <taxon>Discoba</taxon>
        <taxon>Euglenozoa</taxon>
        <taxon>Kinetoplastea</taxon>
        <taxon>Metakinetoplastina</taxon>
        <taxon>Trypanosomatida</taxon>
        <taxon>Trypanosomatidae</taxon>
        <taxon>Trypanosoma</taxon>
    </lineage>
</organism>
<evidence type="ECO:0000313" key="5">
    <source>
        <dbReference type="Proteomes" id="UP000192257"/>
    </source>
</evidence>
<gene>
    <name evidence="4" type="ORF">TM35_000341150</name>
</gene>
<proteinExistence type="predicted"/>
<dbReference type="OrthoDB" id="272591at2759"/>
<sequence length="608" mass="65943">MYRFLLRSAVLECSTAIGVRCFARVPGMRCRTARLRCGVCPPPVAVCQRRHQSTADKKFHCTVCMKAFRLEMAARLHLQQAHGGEGEVAAGPGPGPGSGTESPPAPNTSHPLHPLHPMPPVAPVERNFGDDEDRRPRRQRPTPKPLHQPDREVPEVAMTELLGVWDKVGLSRLEGKFVHSTMVMKVFAARPDASEKPLYESVTPEGDNPFEKLEQVASGGVVSESYVGDEAFTDIDLSGPFAAAPDYTLNPFRAGRVDNPFTKTSTPQYEVNKPLKQLQQQQQQQQQKEEPVTAPITPFGQLPLFGKQQVPKETITPNTSQPKVSDVNEVSSPFSAAVSDSPFTGKVNSPFASDFGDVATPFESSPFTATSPFTVPGMQQTSPFTTTDAASPFAQTGSTFPSTFPMTVGVPNIATMTQQEQSVPAPEHECPTCGKKFTTFDGAAMHSKAKHGIVLEGEKKDKGKHQGRNVPDLPAYIPSPVDLSSTSPFGMKTTVSASWAETELIPHAQCISNITIVGRVLDITQTLENVSQVTVFVQGEENGEEETMTLHCSGDINAKVRDTLKRNATVFVSGTLRLHPVYEATNNKYYMSPVVHVALPTGTLAVIT</sequence>
<keyword evidence="1" id="KW-0863">Zinc-finger</keyword>
<dbReference type="PANTHER" id="PTHR40735:SF4">
    <property type="entry name" value="RNA EDITING COMPLEX PROTEIN MP63"/>
    <property type="match status" value="1"/>
</dbReference>
<keyword evidence="1" id="KW-0479">Metal-binding</keyword>
<dbReference type="PROSITE" id="PS50157">
    <property type="entry name" value="ZINC_FINGER_C2H2_2"/>
    <property type="match status" value="2"/>
</dbReference>
<feature type="domain" description="C2H2-type" evidence="3">
    <location>
        <begin position="59"/>
        <end position="87"/>
    </location>
</feature>
<dbReference type="RefSeq" id="XP_028879569.1">
    <property type="nucleotide sequence ID" value="XM_029029013.1"/>
</dbReference>
<feature type="region of interest" description="Disordered" evidence="2">
    <location>
        <begin position="370"/>
        <end position="398"/>
    </location>
</feature>
<dbReference type="GeneID" id="39988793"/>
<dbReference type="GO" id="GO:0008270">
    <property type="term" value="F:zinc ion binding"/>
    <property type="evidence" value="ECO:0007669"/>
    <property type="project" value="UniProtKB-KW"/>
</dbReference>
<dbReference type="CDD" id="cd23959">
    <property type="entry name" value="KREPA2"/>
    <property type="match status" value="1"/>
</dbReference>
<evidence type="ECO:0000256" key="2">
    <source>
        <dbReference type="SAM" id="MobiDB-lite"/>
    </source>
</evidence>
<dbReference type="VEuPathDB" id="TriTrypDB:TM35_000341150"/>
<dbReference type="PANTHER" id="PTHR40735">
    <property type="entry name" value="RNA-EDITING COMPLEX PROTEIN MP42-RELATED"/>
    <property type="match status" value="1"/>
</dbReference>
<evidence type="ECO:0000256" key="1">
    <source>
        <dbReference type="PROSITE-ProRule" id="PRU00042"/>
    </source>
</evidence>
<keyword evidence="1" id="KW-0862">Zinc</keyword>
<evidence type="ECO:0000259" key="3">
    <source>
        <dbReference type="PROSITE" id="PS50157"/>
    </source>
</evidence>
<dbReference type="InterPro" id="IPR013087">
    <property type="entry name" value="Znf_C2H2_type"/>
</dbReference>
<reference evidence="4 5" key="1">
    <citation type="submission" date="2017-03" db="EMBL/GenBank/DDBJ databases">
        <title>An alternative strategy for trypanosome survival in the mammalian bloodstream revealed through genome and transcriptome analysis of the ubiquitous bovine parasite Trypanosoma (Megatrypanum) theileri.</title>
        <authorList>
            <person name="Kelly S."/>
            <person name="Ivens A."/>
            <person name="Mott A."/>
            <person name="O'Neill E."/>
            <person name="Emms D."/>
            <person name="Macleod O."/>
            <person name="Voorheis P."/>
            <person name="Matthews J."/>
            <person name="Matthews K."/>
            <person name="Carrington M."/>
        </authorList>
    </citation>
    <scope>NUCLEOTIDE SEQUENCE [LARGE SCALE GENOMIC DNA]</scope>
    <source>
        <strain evidence="4">Edinburgh</strain>
    </source>
</reference>
<feature type="domain" description="C2H2-type" evidence="3">
    <location>
        <begin position="428"/>
        <end position="451"/>
    </location>
</feature>
<keyword evidence="5" id="KW-1185">Reference proteome</keyword>
<comment type="caution">
    <text evidence="4">The sequence shown here is derived from an EMBL/GenBank/DDBJ whole genome shotgun (WGS) entry which is preliminary data.</text>
</comment>
<evidence type="ECO:0000313" key="4">
    <source>
        <dbReference type="EMBL" id="ORC85503.1"/>
    </source>
</evidence>
<accession>A0A1X0NLZ8</accession>